<protein>
    <submittedName>
        <fullName evidence="4">GNAT family N-acetyltransferase</fullName>
    </submittedName>
</protein>
<dbReference type="CDD" id="cd04301">
    <property type="entry name" value="NAT_SF"/>
    <property type="match status" value="1"/>
</dbReference>
<comment type="caution">
    <text evidence="4">The sequence shown here is derived from an EMBL/GenBank/DDBJ whole genome shotgun (WGS) entry which is preliminary data.</text>
</comment>
<dbReference type="Gene3D" id="3.40.630.30">
    <property type="match status" value="1"/>
</dbReference>
<organism evidence="4">
    <name type="scientific">Campylobacter jejuni</name>
    <dbReference type="NCBI Taxonomy" id="197"/>
    <lineage>
        <taxon>Bacteria</taxon>
        <taxon>Pseudomonadati</taxon>
        <taxon>Campylobacterota</taxon>
        <taxon>Epsilonproteobacteria</taxon>
        <taxon>Campylobacterales</taxon>
        <taxon>Campylobacteraceae</taxon>
        <taxon>Campylobacter</taxon>
    </lineage>
</organism>
<dbReference type="InterPro" id="IPR051016">
    <property type="entry name" value="Diverse_Substrate_AcTransf"/>
</dbReference>
<proteinExistence type="inferred from homology"/>
<dbReference type="AlphaFoldDB" id="A0A690KH55"/>
<dbReference type="SUPFAM" id="SSF55729">
    <property type="entry name" value="Acyl-CoA N-acyltransferases (Nat)"/>
    <property type="match status" value="1"/>
</dbReference>
<dbReference type="GO" id="GO:0008080">
    <property type="term" value="F:N-acetyltransferase activity"/>
    <property type="evidence" value="ECO:0007669"/>
    <property type="project" value="UniProtKB-ARBA"/>
</dbReference>
<dbReference type="PROSITE" id="PS51186">
    <property type="entry name" value="GNAT"/>
    <property type="match status" value="1"/>
</dbReference>
<evidence type="ECO:0000256" key="2">
    <source>
        <dbReference type="ARBA" id="ARBA00022679"/>
    </source>
</evidence>
<reference evidence="4" key="1">
    <citation type="submission" date="2019-09" db="EMBL/GenBank/DDBJ databases">
        <authorList>
            <consortium name="GenomeTrakr network: Whole genome sequencing for foodborne pathogen traceback"/>
        </authorList>
    </citation>
    <scope>NUCLEOTIDE SEQUENCE [LARGE SCALE GENOMIC DNA]</scope>
    <source>
        <strain evidence="4">TTU_583</strain>
    </source>
</reference>
<gene>
    <name evidence="4" type="ORF">F2N06_07910</name>
</gene>
<dbReference type="InterPro" id="IPR000182">
    <property type="entry name" value="GNAT_dom"/>
</dbReference>
<name>A0A690KH55_CAMJU</name>
<sequence length="159" mass="19180">MPEFKIETLKREELDILLEMIREFAQYEEMEDLLQCSKEKLETSLFDNQFARAFLLKEDENIIGYMIYFYTFSSFWGSGGIYLEDIYIRKNFRKKGYGRAVFKFLGQICKKENLKRLDWVCLNDNVLGINFYESLKAEHLKQWRNYRLSGENLEKLCEL</sequence>
<evidence type="ECO:0000256" key="3">
    <source>
        <dbReference type="ARBA" id="ARBA00023315"/>
    </source>
</evidence>
<dbReference type="FunFam" id="3.40.630.30:FF:000064">
    <property type="entry name" value="GNAT family acetyltransferase"/>
    <property type="match status" value="1"/>
</dbReference>
<keyword evidence="2 4" id="KW-0808">Transferase</keyword>
<dbReference type="Pfam" id="PF00583">
    <property type="entry name" value="Acetyltransf_1"/>
    <property type="match status" value="1"/>
</dbReference>
<evidence type="ECO:0000256" key="1">
    <source>
        <dbReference type="ARBA" id="ARBA00008694"/>
    </source>
</evidence>
<dbReference type="PANTHER" id="PTHR10545">
    <property type="entry name" value="DIAMINE N-ACETYLTRANSFERASE"/>
    <property type="match status" value="1"/>
</dbReference>
<accession>A0A690KH55</accession>
<dbReference type="PANTHER" id="PTHR10545:SF29">
    <property type="entry name" value="GH14572P-RELATED"/>
    <property type="match status" value="1"/>
</dbReference>
<dbReference type="InterPro" id="IPR016181">
    <property type="entry name" value="Acyl_CoA_acyltransferase"/>
</dbReference>
<dbReference type="EMBL" id="AAKUWM010000021">
    <property type="protein sequence ID" value="ECV9657924.1"/>
    <property type="molecule type" value="Genomic_DNA"/>
</dbReference>
<evidence type="ECO:0000313" key="4">
    <source>
        <dbReference type="EMBL" id="ECV9657924.1"/>
    </source>
</evidence>
<keyword evidence="3" id="KW-0012">Acyltransferase</keyword>
<comment type="similarity">
    <text evidence="1">Belongs to the acetyltransferase family.</text>
</comment>